<gene>
    <name evidence="1" type="ORF">NQ318_013991</name>
</gene>
<protein>
    <submittedName>
        <fullName evidence="1">Uncharacterized protein</fullName>
    </submittedName>
</protein>
<dbReference type="EMBL" id="JAPWTK010000028">
    <property type="protein sequence ID" value="KAJ8956637.1"/>
    <property type="molecule type" value="Genomic_DNA"/>
</dbReference>
<dbReference type="AlphaFoldDB" id="A0AAV8YYI8"/>
<keyword evidence="2" id="KW-1185">Reference proteome</keyword>
<name>A0AAV8YYI8_9CUCU</name>
<sequence>MQPAAVVDPDRARCRTLDTALNAVVCLAGIRALGQLELGARAPSRGRITPNYTVCVKPTSACYKKRINRSETTDKKQPQTHQRRKLRAPFFPPIGDCNYKIEELRLMYSLLKQTFNNLWLEVYLRKVYI</sequence>
<reference evidence="1" key="1">
    <citation type="journal article" date="2023" name="Insect Mol. Biol.">
        <title>Genome sequencing provides insights into the evolution of gene families encoding plant cell wall-degrading enzymes in longhorned beetles.</title>
        <authorList>
            <person name="Shin N.R."/>
            <person name="Okamura Y."/>
            <person name="Kirsch R."/>
            <person name="Pauchet Y."/>
        </authorList>
    </citation>
    <scope>NUCLEOTIDE SEQUENCE</scope>
    <source>
        <strain evidence="1">AMC_N1</strain>
    </source>
</reference>
<proteinExistence type="predicted"/>
<evidence type="ECO:0000313" key="2">
    <source>
        <dbReference type="Proteomes" id="UP001162162"/>
    </source>
</evidence>
<accession>A0AAV8YYI8</accession>
<dbReference type="Proteomes" id="UP001162162">
    <property type="component" value="Unassembled WGS sequence"/>
</dbReference>
<evidence type="ECO:0000313" key="1">
    <source>
        <dbReference type="EMBL" id="KAJ8956637.1"/>
    </source>
</evidence>
<comment type="caution">
    <text evidence="1">The sequence shown here is derived from an EMBL/GenBank/DDBJ whole genome shotgun (WGS) entry which is preliminary data.</text>
</comment>
<organism evidence="1 2">
    <name type="scientific">Aromia moschata</name>
    <dbReference type="NCBI Taxonomy" id="1265417"/>
    <lineage>
        <taxon>Eukaryota</taxon>
        <taxon>Metazoa</taxon>
        <taxon>Ecdysozoa</taxon>
        <taxon>Arthropoda</taxon>
        <taxon>Hexapoda</taxon>
        <taxon>Insecta</taxon>
        <taxon>Pterygota</taxon>
        <taxon>Neoptera</taxon>
        <taxon>Endopterygota</taxon>
        <taxon>Coleoptera</taxon>
        <taxon>Polyphaga</taxon>
        <taxon>Cucujiformia</taxon>
        <taxon>Chrysomeloidea</taxon>
        <taxon>Cerambycidae</taxon>
        <taxon>Cerambycinae</taxon>
        <taxon>Callichromatini</taxon>
        <taxon>Aromia</taxon>
    </lineage>
</organism>